<sequence>MELRHLKYFVAVAEEGSLTVAAEKRLFTAQPSLSRQLRDLEHEVGAALFVRHARGIELTPAGRAFLDHARLALSQAAEAIAAARRVARPGKQSFSAGFLTGQEVDWLPHVTAVLRDELKNIDLKVTSDFSPDIADAVQRGDIDVGFCRVEPRPDVTYSVVAQEPIAVILPSDHRLATRSEIDPRDLQREDFIGYSDIPHVLRDVVDRYFKKQGIKVIPPTHFLDNFTTGISLVASTRGVTLLPAYVLRVLPWSVVSRPLKGKAPTIDLAAGYRKDNKSPALKSLLAGMDQLVAAGRDIVSRKWPPHERGANP</sequence>
<dbReference type="Pfam" id="PF03466">
    <property type="entry name" value="LysR_substrate"/>
    <property type="match status" value="1"/>
</dbReference>
<accession>A0ABS1X089</accession>
<protein>
    <submittedName>
        <fullName evidence="6">LysR family transcriptional regulator</fullName>
    </submittedName>
</protein>
<organism evidence="6 7">
    <name type="scientific">Steroidobacter gossypii</name>
    <dbReference type="NCBI Taxonomy" id="2805490"/>
    <lineage>
        <taxon>Bacteria</taxon>
        <taxon>Pseudomonadati</taxon>
        <taxon>Pseudomonadota</taxon>
        <taxon>Gammaproteobacteria</taxon>
        <taxon>Steroidobacterales</taxon>
        <taxon>Steroidobacteraceae</taxon>
        <taxon>Steroidobacter</taxon>
    </lineage>
</organism>
<reference evidence="6 7" key="1">
    <citation type="journal article" date="2021" name="Int. J. Syst. Evol. Microbiol.">
        <title>Steroidobacter gossypii sp. nov., isolated from soil of cotton cropping field.</title>
        <authorList>
            <person name="Huang R."/>
            <person name="Yang S."/>
            <person name="Zhen C."/>
            <person name="Liu W."/>
        </authorList>
    </citation>
    <scope>NUCLEOTIDE SEQUENCE [LARGE SCALE GENOMIC DNA]</scope>
    <source>
        <strain evidence="6 7">S1-65</strain>
    </source>
</reference>
<evidence type="ECO:0000313" key="6">
    <source>
        <dbReference type="EMBL" id="MBM0106627.1"/>
    </source>
</evidence>
<dbReference type="Proteomes" id="UP000661077">
    <property type="component" value="Unassembled WGS sequence"/>
</dbReference>
<evidence type="ECO:0000256" key="4">
    <source>
        <dbReference type="ARBA" id="ARBA00023163"/>
    </source>
</evidence>
<evidence type="ECO:0000259" key="5">
    <source>
        <dbReference type="PROSITE" id="PS50931"/>
    </source>
</evidence>
<dbReference type="InterPro" id="IPR000847">
    <property type="entry name" value="LysR_HTH_N"/>
</dbReference>
<dbReference type="InterPro" id="IPR005119">
    <property type="entry name" value="LysR_subst-bd"/>
</dbReference>
<dbReference type="RefSeq" id="WP_203168743.1">
    <property type="nucleotide sequence ID" value="NZ_JAEVLS010000004.1"/>
</dbReference>
<proteinExistence type="inferred from homology"/>
<dbReference type="InterPro" id="IPR036390">
    <property type="entry name" value="WH_DNA-bd_sf"/>
</dbReference>
<keyword evidence="7" id="KW-1185">Reference proteome</keyword>
<keyword evidence="2" id="KW-0805">Transcription regulation</keyword>
<evidence type="ECO:0000313" key="7">
    <source>
        <dbReference type="Proteomes" id="UP000661077"/>
    </source>
</evidence>
<dbReference type="PANTHER" id="PTHR30346">
    <property type="entry name" value="TRANSCRIPTIONAL DUAL REGULATOR HCAR-RELATED"/>
    <property type="match status" value="1"/>
</dbReference>
<feature type="domain" description="HTH lysR-type" evidence="5">
    <location>
        <begin position="1"/>
        <end position="59"/>
    </location>
</feature>
<comment type="similarity">
    <text evidence="1">Belongs to the LysR transcriptional regulatory family.</text>
</comment>
<dbReference type="Pfam" id="PF00126">
    <property type="entry name" value="HTH_1"/>
    <property type="match status" value="1"/>
</dbReference>
<dbReference type="PROSITE" id="PS50931">
    <property type="entry name" value="HTH_LYSR"/>
    <property type="match status" value="1"/>
</dbReference>
<keyword evidence="4" id="KW-0804">Transcription</keyword>
<name>A0ABS1X089_9GAMM</name>
<evidence type="ECO:0000256" key="2">
    <source>
        <dbReference type="ARBA" id="ARBA00023015"/>
    </source>
</evidence>
<dbReference type="EMBL" id="JAEVLS010000004">
    <property type="protein sequence ID" value="MBM0106627.1"/>
    <property type="molecule type" value="Genomic_DNA"/>
</dbReference>
<dbReference type="SUPFAM" id="SSF46785">
    <property type="entry name" value="Winged helix' DNA-binding domain"/>
    <property type="match status" value="1"/>
</dbReference>
<evidence type="ECO:0000256" key="1">
    <source>
        <dbReference type="ARBA" id="ARBA00009437"/>
    </source>
</evidence>
<dbReference type="Gene3D" id="1.10.10.10">
    <property type="entry name" value="Winged helix-like DNA-binding domain superfamily/Winged helix DNA-binding domain"/>
    <property type="match status" value="1"/>
</dbReference>
<dbReference type="InterPro" id="IPR036388">
    <property type="entry name" value="WH-like_DNA-bd_sf"/>
</dbReference>
<dbReference type="Gene3D" id="3.40.190.10">
    <property type="entry name" value="Periplasmic binding protein-like II"/>
    <property type="match status" value="2"/>
</dbReference>
<evidence type="ECO:0000256" key="3">
    <source>
        <dbReference type="ARBA" id="ARBA00023125"/>
    </source>
</evidence>
<gene>
    <name evidence="6" type="ORF">JM946_18000</name>
</gene>
<dbReference type="PANTHER" id="PTHR30346:SF0">
    <property type="entry name" value="HCA OPERON TRANSCRIPTIONAL ACTIVATOR HCAR"/>
    <property type="match status" value="1"/>
</dbReference>
<dbReference type="SUPFAM" id="SSF53850">
    <property type="entry name" value="Periplasmic binding protein-like II"/>
    <property type="match status" value="1"/>
</dbReference>
<keyword evidence="3" id="KW-0238">DNA-binding</keyword>
<comment type="caution">
    <text evidence="6">The sequence shown here is derived from an EMBL/GenBank/DDBJ whole genome shotgun (WGS) entry which is preliminary data.</text>
</comment>